<keyword evidence="6" id="KW-0418">Kinase</keyword>
<dbReference type="FunFam" id="2.70.70.10:FF:000001">
    <property type="entry name" value="PTS system glucose-specific IIA component"/>
    <property type="match status" value="1"/>
</dbReference>
<evidence type="ECO:0000313" key="8">
    <source>
        <dbReference type="EMBL" id="KGE16949.1"/>
    </source>
</evidence>
<dbReference type="GO" id="GO:0016301">
    <property type="term" value="F:kinase activity"/>
    <property type="evidence" value="ECO:0007669"/>
    <property type="project" value="UniProtKB-KW"/>
</dbReference>
<dbReference type="eggNOG" id="COG2190">
    <property type="taxonomic scope" value="Bacteria"/>
</dbReference>
<reference evidence="8 9" key="2">
    <citation type="submission" date="2014-10" db="EMBL/GenBank/DDBJ databases">
        <title>Comparative genomics of the Paenibacillus odorifer group.</title>
        <authorList>
            <person name="Tsai Y.-C."/>
            <person name="Martin N."/>
            <person name="Korlach J."/>
            <person name="Wiedmann M."/>
        </authorList>
    </citation>
    <scope>NUCLEOTIDE SEQUENCE [LARGE SCALE GENOMIC DNA]</scope>
    <source>
        <strain evidence="8 9">DSM 18334</strain>
    </source>
</reference>
<dbReference type="PANTHER" id="PTHR45008:SF1">
    <property type="entry name" value="PTS SYSTEM GLUCOSE-SPECIFIC EIIA COMPONENT"/>
    <property type="match status" value="1"/>
</dbReference>
<evidence type="ECO:0000256" key="5">
    <source>
        <dbReference type="ARBA" id="ARBA00022683"/>
    </source>
</evidence>
<dbReference type="PROSITE" id="PS00371">
    <property type="entry name" value="PTS_EIIA_TYPE_1_HIS"/>
    <property type="match status" value="1"/>
</dbReference>
<evidence type="ECO:0000256" key="3">
    <source>
        <dbReference type="ARBA" id="ARBA00022597"/>
    </source>
</evidence>
<dbReference type="AlphaFoldDB" id="A0A098M387"/>
<keyword evidence="9" id="KW-1185">Reference proteome</keyword>
<keyword evidence="4" id="KW-0808">Transferase</keyword>
<dbReference type="STRING" id="268407.PWYN_19955"/>
<dbReference type="SUPFAM" id="SSF51261">
    <property type="entry name" value="Duplicated hybrid motif"/>
    <property type="match status" value="1"/>
</dbReference>
<organism evidence="8 9">
    <name type="scientific">Paenibacillus wynnii</name>
    <dbReference type="NCBI Taxonomy" id="268407"/>
    <lineage>
        <taxon>Bacteria</taxon>
        <taxon>Bacillati</taxon>
        <taxon>Bacillota</taxon>
        <taxon>Bacilli</taxon>
        <taxon>Bacillales</taxon>
        <taxon>Paenibacillaceae</taxon>
        <taxon>Paenibacillus</taxon>
    </lineage>
</organism>
<dbReference type="GO" id="GO:0005737">
    <property type="term" value="C:cytoplasm"/>
    <property type="evidence" value="ECO:0007669"/>
    <property type="project" value="UniProtKB-SubCell"/>
</dbReference>
<dbReference type="NCBIfam" id="TIGR00830">
    <property type="entry name" value="PTBA"/>
    <property type="match status" value="1"/>
</dbReference>
<dbReference type="OrthoDB" id="92465at2"/>
<dbReference type="GO" id="GO:0009401">
    <property type="term" value="P:phosphoenolpyruvate-dependent sugar phosphotransferase system"/>
    <property type="evidence" value="ECO:0007669"/>
    <property type="project" value="UniProtKB-KW"/>
</dbReference>
<dbReference type="RefSeq" id="WP_036655316.1">
    <property type="nucleotide sequence ID" value="NZ_JQCR01000003.1"/>
</dbReference>
<dbReference type="InterPro" id="IPR050890">
    <property type="entry name" value="PTS_EIIA_component"/>
</dbReference>
<evidence type="ECO:0000256" key="6">
    <source>
        <dbReference type="ARBA" id="ARBA00022777"/>
    </source>
</evidence>
<comment type="caution">
    <text evidence="8">The sequence shown here is derived from an EMBL/GenBank/DDBJ whole genome shotgun (WGS) entry which is preliminary data.</text>
</comment>
<evidence type="ECO:0000259" key="7">
    <source>
        <dbReference type="PROSITE" id="PS51093"/>
    </source>
</evidence>
<evidence type="ECO:0000313" key="9">
    <source>
        <dbReference type="Proteomes" id="UP000029734"/>
    </source>
</evidence>
<sequence length="173" mass="18553">MFSKWKSKKAEKQTEQYIIKVIAPVSGQSVPLSEVPDETFAGGHMGKGIAIEPIEGKLIAPFDGTVAHIVKTSHAVILEHPSGLQLLLHIGIDTVSLKGSAFTSHVATGDIVKAGQTLIEFDLEAIRAAGLRTITPVIVTSSEEFTFEVEEHYGQVTSSKDNILTIGFKATTL</sequence>
<accession>A0A098M387</accession>
<dbReference type="PROSITE" id="PS51093">
    <property type="entry name" value="PTS_EIIA_TYPE_1"/>
    <property type="match status" value="1"/>
</dbReference>
<dbReference type="Proteomes" id="UP000029734">
    <property type="component" value="Unassembled WGS sequence"/>
</dbReference>
<keyword evidence="3 8" id="KW-0762">Sugar transport</keyword>
<protein>
    <submittedName>
        <fullName evidence="8">PTS glucose transporter subunit IIA</fullName>
    </submittedName>
</protein>
<keyword evidence="5" id="KW-0598">Phosphotransferase system</keyword>
<evidence type="ECO:0000256" key="1">
    <source>
        <dbReference type="ARBA" id="ARBA00004496"/>
    </source>
</evidence>
<dbReference type="Pfam" id="PF00358">
    <property type="entry name" value="PTS_EIIA_1"/>
    <property type="match status" value="1"/>
</dbReference>
<keyword evidence="2" id="KW-0813">Transport</keyword>
<evidence type="ECO:0000256" key="4">
    <source>
        <dbReference type="ARBA" id="ARBA00022679"/>
    </source>
</evidence>
<gene>
    <name evidence="8" type="ORF">PWYN_19955</name>
</gene>
<dbReference type="Gene3D" id="2.70.70.10">
    <property type="entry name" value="Glucose Permease (Domain IIA)"/>
    <property type="match status" value="1"/>
</dbReference>
<dbReference type="EMBL" id="JQCR01000003">
    <property type="protein sequence ID" value="KGE16949.1"/>
    <property type="molecule type" value="Genomic_DNA"/>
</dbReference>
<dbReference type="InterPro" id="IPR011055">
    <property type="entry name" value="Dup_hybrid_motif"/>
</dbReference>
<dbReference type="InterPro" id="IPR001127">
    <property type="entry name" value="PTS_EIIA_1_perm"/>
</dbReference>
<proteinExistence type="predicted"/>
<reference evidence="8 9" key="1">
    <citation type="submission" date="2014-08" db="EMBL/GenBank/DDBJ databases">
        <authorList>
            <person name="den Bakker H.C."/>
        </authorList>
    </citation>
    <scope>NUCLEOTIDE SEQUENCE [LARGE SCALE GENOMIC DNA]</scope>
    <source>
        <strain evidence="8 9">DSM 18334</strain>
    </source>
</reference>
<dbReference type="PANTHER" id="PTHR45008">
    <property type="entry name" value="PTS SYSTEM GLUCOSE-SPECIFIC EIIA COMPONENT"/>
    <property type="match status" value="1"/>
</dbReference>
<name>A0A098M387_9BACL</name>
<feature type="domain" description="PTS EIIA type-1" evidence="7">
    <location>
        <begin position="37"/>
        <end position="141"/>
    </location>
</feature>
<comment type="subcellular location">
    <subcellularLocation>
        <location evidence="1">Cytoplasm</location>
    </subcellularLocation>
</comment>
<evidence type="ECO:0000256" key="2">
    <source>
        <dbReference type="ARBA" id="ARBA00022448"/>
    </source>
</evidence>